<keyword evidence="3" id="KW-1185">Reference proteome</keyword>
<evidence type="ECO:0000259" key="2">
    <source>
        <dbReference type="PROSITE" id="PS50846"/>
    </source>
</evidence>
<dbReference type="AlphaFoldDB" id="A0A3Q7XLD7"/>
<protein>
    <submittedName>
        <fullName evidence="4">Heavy metal-associated isoprenylated plant protein 47-like</fullName>
    </submittedName>
</protein>
<dbReference type="Gene3D" id="3.30.70.100">
    <property type="match status" value="1"/>
</dbReference>
<dbReference type="PaxDb" id="3827-XP_004491117.1"/>
<feature type="region of interest" description="Disordered" evidence="1">
    <location>
        <begin position="73"/>
        <end position="93"/>
    </location>
</feature>
<dbReference type="RefSeq" id="XP_027187423.1">
    <property type="nucleotide sequence ID" value="XM_027331622.1"/>
</dbReference>
<sequence length="129" mass="14268">MKKIVIRVHMKSDKFRSRAMKIAAAFQGVVSVSLEGENRDQIVVTGDQIDCVCLTKKLRKKISYATLLSVVDANTSSEEGSEAKEEQKDAANTSSIENLPIVCCKQNNPMPCPSYYIVHDPYPNSCSIL</sequence>
<dbReference type="STRING" id="3827.A0A3Q7XLD7"/>
<gene>
    <name evidence="4" type="primary">LOC101491732</name>
</gene>
<organism evidence="3 4">
    <name type="scientific">Cicer arietinum</name>
    <name type="common">Chickpea</name>
    <name type="synonym">Garbanzo</name>
    <dbReference type="NCBI Taxonomy" id="3827"/>
    <lineage>
        <taxon>Eukaryota</taxon>
        <taxon>Viridiplantae</taxon>
        <taxon>Streptophyta</taxon>
        <taxon>Embryophyta</taxon>
        <taxon>Tracheophyta</taxon>
        <taxon>Spermatophyta</taxon>
        <taxon>Magnoliopsida</taxon>
        <taxon>eudicotyledons</taxon>
        <taxon>Gunneridae</taxon>
        <taxon>Pentapetalae</taxon>
        <taxon>rosids</taxon>
        <taxon>fabids</taxon>
        <taxon>Fabales</taxon>
        <taxon>Fabaceae</taxon>
        <taxon>Papilionoideae</taxon>
        <taxon>50 kb inversion clade</taxon>
        <taxon>NPAAA clade</taxon>
        <taxon>Hologalegina</taxon>
        <taxon>IRL clade</taxon>
        <taxon>Cicereae</taxon>
        <taxon>Cicer</taxon>
    </lineage>
</organism>
<dbReference type="KEGG" id="cam:101491732"/>
<evidence type="ECO:0000313" key="4">
    <source>
        <dbReference type="RefSeq" id="XP_027187423.1"/>
    </source>
</evidence>
<dbReference type="PANTHER" id="PTHR46932">
    <property type="entry name" value="HEAVY METAL-ASSOCIATED ISOPRENYLATED PLANT PROTEIN 47"/>
    <property type="match status" value="1"/>
</dbReference>
<dbReference type="OrthoDB" id="1429731at2759"/>
<dbReference type="InterPro" id="IPR042885">
    <property type="entry name" value="HIPP47/16"/>
</dbReference>
<dbReference type="GO" id="GO:0046872">
    <property type="term" value="F:metal ion binding"/>
    <property type="evidence" value="ECO:0007669"/>
    <property type="project" value="InterPro"/>
</dbReference>
<accession>A0A3Q7XLD7</accession>
<evidence type="ECO:0000313" key="3">
    <source>
        <dbReference type="Proteomes" id="UP000087171"/>
    </source>
</evidence>
<dbReference type="Proteomes" id="UP000087171">
    <property type="component" value="Chromosome Ca2"/>
</dbReference>
<evidence type="ECO:0000256" key="1">
    <source>
        <dbReference type="SAM" id="MobiDB-lite"/>
    </source>
</evidence>
<reference evidence="4" key="2">
    <citation type="submission" date="2025-08" db="UniProtKB">
        <authorList>
            <consortium name="RefSeq"/>
        </authorList>
    </citation>
    <scope>IDENTIFICATION</scope>
    <source>
        <tissue evidence="4">Etiolated seedlings</tissue>
    </source>
</reference>
<dbReference type="PROSITE" id="PS50846">
    <property type="entry name" value="HMA_2"/>
    <property type="match status" value="1"/>
</dbReference>
<proteinExistence type="predicted"/>
<feature type="domain" description="HMA" evidence="2">
    <location>
        <begin position="1"/>
        <end position="70"/>
    </location>
</feature>
<name>A0A3Q7XLD7_CICAR</name>
<reference evidence="3" key="1">
    <citation type="journal article" date="2013" name="Nat. Biotechnol.">
        <title>Draft genome sequence of chickpea (Cicer arietinum) provides a resource for trait improvement.</title>
        <authorList>
            <person name="Varshney R.K."/>
            <person name="Song C."/>
            <person name="Saxena R.K."/>
            <person name="Azam S."/>
            <person name="Yu S."/>
            <person name="Sharpe A.G."/>
            <person name="Cannon S."/>
            <person name="Baek J."/>
            <person name="Rosen B.D."/>
            <person name="Tar'an B."/>
            <person name="Millan T."/>
            <person name="Zhang X."/>
            <person name="Ramsay L.D."/>
            <person name="Iwata A."/>
            <person name="Wang Y."/>
            <person name="Nelson W."/>
            <person name="Farmer A.D."/>
            <person name="Gaur P.M."/>
            <person name="Soderlund C."/>
            <person name="Penmetsa R.V."/>
            <person name="Xu C."/>
            <person name="Bharti A.K."/>
            <person name="He W."/>
            <person name="Winter P."/>
            <person name="Zhao S."/>
            <person name="Hane J.K."/>
            <person name="Carrasquilla-Garcia N."/>
            <person name="Condie J.A."/>
            <person name="Upadhyaya H.D."/>
            <person name="Luo M.C."/>
            <person name="Thudi M."/>
            <person name="Gowda C.L."/>
            <person name="Singh N.P."/>
            <person name="Lichtenzveig J."/>
            <person name="Gali K.K."/>
            <person name="Rubio J."/>
            <person name="Nadarajan N."/>
            <person name="Dolezel J."/>
            <person name="Bansal K.C."/>
            <person name="Xu X."/>
            <person name="Edwards D."/>
            <person name="Zhang G."/>
            <person name="Kahl G."/>
            <person name="Gil J."/>
            <person name="Singh K.B."/>
            <person name="Datta S.K."/>
            <person name="Jackson S.A."/>
            <person name="Wang J."/>
            <person name="Cook D.R."/>
        </authorList>
    </citation>
    <scope>NUCLEOTIDE SEQUENCE [LARGE SCALE GENOMIC DNA]</scope>
    <source>
        <strain evidence="3">cv. CDC Frontier</strain>
    </source>
</reference>
<dbReference type="InterPro" id="IPR006121">
    <property type="entry name" value="HMA_dom"/>
</dbReference>
<dbReference type="GeneID" id="101491732"/>
<dbReference type="PANTHER" id="PTHR46932:SF12">
    <property type="entry name" value="HEAVY METAL-ASSOCIATED ISOPRENYLATED PLANT PROTEIN 47"/>
    <property type="match status" value="1"/>
</dbReference>